<dbReference type="Proteomes" id="UP001501170">
    <property type="component" value="Unassembled WGS sequence"/>
</dbReference>
<dbReference type="RefSeq" id="WP_006895214.1">
    <property type="nucleotide sequence ID" value="NZ_BAAARB010000005.1"/>
</dbReference>
<comment type="caution">
    <text evidence="2">The sequence shown here is derived from an EMBL/GenBank/DDBJ whole genome shotgun (WGS) entry which is preliminary data.</text>
</comment>
<evidence type="ECO:0000256" key="1">
    <source>
        <dbReference type="SAM" id="SignalP"/>
    </source>
</evidence>
<name>A0ABN3HCM1_9ACTN</name>
<keyword evidence="1" id="KW-0732">Signal</keyword>
<organism evidence="2 3">
    <name type="scientific">Gordonia cholesterolivorans</name>
    <dbReference type="NCBI Taxonomy" id="559625"/>
    <lineage>
        <taxon>Bacteria</taxon>
        <taxon>Bacillati</taxon>
        <taxon>Actinomycetota</taxon>
        <taxon>Actinomycetes</taxon>
        <taxon>Mycobacteriales</taxon>
        <taxon>Gordoniaceae</taxon>
        <taxon>Gordonia</taxon>
    </lineage>
</organism>
<feature type="chain" id="PRO_5045311362" description="Lipoprotein" evidence="1">
    <location>
        <begin position="20"/>
        <end position="174"/>
    </location>
</feature>
<protein>
    <recommendedName>
        <fullName evidence="4">Lipoprotein</fullName>
    </recommendedName>
</protein>
<reference evidence="2 3" key="1">
    <citation type="journal article" date="2019" name="Int. J. Syst. Evol. Microbiol.">
        <title>The Global Catalogue of Microorganisms (GCM) 10K type strain sequencing project: providing services to taxonomists for standard genome sequencing and annotation.</title>
        <authorList>
            <consortium name="The Broad Institute Genomics Platform"/>
            <consortium name="The Broad Institute Genome Sequencing Center for Infectious Disease"/>
            <person name="Wu L."/>
            <person name="Ma J."/>
        </authorList>
    </citation>
    <scope>NUCLEOTIDE SEQUENCE [LARGE SCALE GENOMIC DNA]</scope>
    <source>
        <strain evidence="2 3">JCM 16227</strain>
    </source>
</reference>
<dbReference type="EMBL" id="BAAARB010000005">
    <property type="protein sequence ID" value="GAA2376137.1"/>
    <property type="molecule type" value="Genomic_DNA"/>
</dbReference>
<accession>A0ABN3HCM1</accession>
<feature type="signal peptide" evidence="1">
    <location>
        <begin position="1"/>
        <end position="19"/>
    </location>
</feature>
<evidence type="ECO:0000313" key="3">
    <source>
        <dbReference type="Proteomes" id="UP001501170"/>
    </source>
</evidence>
<gene>
    <name evidence="2" type="ORF">GCM10009855_14310</name>
</gene>
<keyword evidence="3" id="KW-1185">Reference proteome</keyword>
<evidence type="ECO:0000313" key="2">
    <source>
        <dbReference type="EMBL" id="GAA2376137.1"/>
    </source>
</evidence>
<proteinExistence type="predicted"/>
<sequence length="174" mass="18371">MGRTARSIVVAATALTAVAAVPACSSDDESPSPTVSVGTVTRTVARAGSSEAEKVAVVRLCQQVITSAGVMARDYNAFVKRLNEVQDYEKVGSEDRWAVDTLDTGAEEVRKAVSPEVPEKVDAQVEAFVASAERLAEQIQAKRRQALNGASDRWDADRTALLDTCAGYLPAGSA</sequence>
<evidence type="ECO:0008006" key="4">
    <source>
        <dbReference type="Google" id="ProtNLM"/>
    </source>
</evidence>